<accession>A0ABU8UEX8</accession>
<proteinExistence type="predicted"/>
<evidence type="ECO:0000256" key="2">
    <source>
        <dbReference type="SAM" id="Phobius"/>
    </source>
</evidence>
<comment type="caution">
    <text evidence="3">The sequence shown here is derived from an EMBL/GenBank/DDBJ whole genome shotgun (WGS) entry which is preliminary data.</text>
</comment>
<evidence type="ECO:0000313" key="3">
    <source>
        <dbReference type="EMBL" id="MEJ8646444.1"/>
    </source>
</evidence>
<dbReference type="Proteomes" id="UP001382904">
    <property type="component" value="Unassembled WGS sequence"/>
</dbReference>
<evidence type="ECO:0000313" key="4">
    <source>
        <dbReference type="Proteomes" id="UP001382904"/>
    </source>
</evidence>
<evidence type="ECO:0000256" key="1">
    <source>
        <dbReference type="SAM" id="MobiDB-lite"/>
    </source>
</evidence>
<feature type="transmembrane region" description="Helical" evidence="2">
    <location>
        <begin position="6"/>
        <end position="27"/>
    </location>
</feature>
<evidence type="ECO:0008006" key="5">
    <source>
        <dbReference type="Google" id="ProtNLM"/>
    </source>
</evidence>
<keyword evidence="2" id="KW-1133">Transmembrane helix</keyword>
<feature type="compositionally biased region" description="Low complexity" evidence="1">
    <location>
        <begin position="110"/>
        <end position="121"/>
    </location>
</feature>
<name>A0ABU8UEX8_9ACTN</name>
<keyword evidence="2" id="KW-0812">Transmembrane</keyword>
<organism evidence="3 4">
    <name type="scientific">Streptomyces caledonius</name>
    <dbReference type="NCBI Taxonomy" id="3134107"/>
    <lineage>
        <taxon>Bacteria</taxon>
        <taxon>Bacillati</taxon>
        <taxon>Actinomycetota</taxon>
        <taxon>Actinomycetes</taxon>
        <taxon>Kitasatosporales</taxon>
        <taxon>Streptomycetaceae</taxon>
        <taxon>Streptomyces</taxon>
    </lineage>
</organism>
<protein>
    <recommendedName>
        <fullName evidence="5">Secreted protein</fullName>
    </recommendedName>
</protein>
<reference evidence="3 4" key="1">
    <citation type="submission" date="2024-03" db="EMBL/GenBank/DDBJ databases">
        <title>Novel Streptomyces species of biotechnological and ecological value are a feature of Machair soil.</title>
        <authorList>
            <person name="Prole J.R."/>
            <person name="Goodfellow M."/>
            <person name="Allenby N."/>
            <person name="Ward A.C."/>
        </authorList>
    </citation>
    <scope>NUCLEOTIDE SEQUENCE [LARGE SCALE GENOMIC DNA]</scope>
    <source>
        <strain evidence="3 4">MS1.HAVA.3</strain>
    </source>
</reference>
<keyword evidence="4" id="KW-1185">Reference proteome</keyword>
<gene>
    <name evidence="3" type="ORF">WKI68_44595</name>
</gene>
<keyword evidence="2" id="KW-0472">Membrane</keyword>
<dbReference type="EMBL" id="JBBKAM010000005">
    <property type="protein sequence ID" value="MEJ8646444.1"/>
    <property type="molecule type" value="Genomic_DNA"/>
</dbReference>
<sequence>MVDFSPTQLLIIGLVVLVVVALVVFGLRRGALRSASVRGMGMGAQIEGAAESKPLADQTMQTDEVKAKSSFFRIMLGAKTSFRRSSFKDSVVEIVPNEAGPAQPPGTGRPVSPASPESSGPAPGPDAR</sequence>
<feature type="region of interest" description="Disordered" evidence="1">
    <location>
        <begin position="94"/>
        <end position="128"/>
    </location>
</feature>